<dbReference type="EMBL" id="JAAARO010000013">
    <property type="protein sequence ID" value="KAF5737317.1"/>
    <property type="molecule type" value="Genomic_DNA"/>
</dbReference>
<feature type="region of interest" description="Disordered" evidence="1">
    <location>
        <begin position="1"/>
        <end position="27"/>
    </location>
</feature>
<protein>
    <submittedName>
        <fullName evidence="2">Uncharacterized protein</fullName>
    </submittedName>
</protein>
<organism evidence="2 3">
    <name type="scientific">Tripterygium wilfordii</name>
    <name type="common">Thunder God vine</name>
    <dbReference type="NCBI Taxonomy" id="458696"/>
    <lineage>
        <taxon>Eukaryota</taxon>
        <taxon>Viridiplantae</taxon>
        <taxon>Streptophyta</taxon>
        <taxon>Embryophyta</taxon>
        <taxon>Tracheophyta</taxon>
        <taxon>Spermatophyta</taxon>
        <taxon>Magnoliopsida</taxon>
        <taxon>eudicotyledons</taxon>
        <taxon>Gunneridae</taxon>
        <taxon>Pentapetalae</taxon>
        <taxon>rosids</taxon>
        <taxon>fabids</taxon>
        <taxon>Celastrales</taxon>
        <taxon>Celastraceae</taxon>
        <taxon>Tripterygium</taxon>
    </lineage>
</organism>
<dbReference type="Proteomes" id="UP000593562">
    <property type="component" value="Unassembled WGS sequence"/>
</dbReference>
<dbReference type="PANTHER" id="PTHR36310:SF1">
    <property type="entry name" value="CYCLIN-DEPENDENT PROTEIN KINASE INHIBITOR SMR11"/>
    <property type="match status" value="1"/>
</dbReference>
<gene>
    <name evidence="2" type="ORF">HS088_TW13G00196</name>
</gene>
<name>A0A7J7CT88_TRIWF</name>
<sequence>MDSGVCTDRVRECKDSADEGLKKSDEPSVVEAKGSFIDQTIVALGPITPDSNRENGEVPYFVSPITVLRKPAKALCFDFETSRNQDPLAPIDDSGSPRTPKDGVSDTFAPGPDHLALAPLCKKFFDKSRINVAHRLNFDSSYKIVEDAGFISDEQMFDAVYENLLEVIVTKQAG</sequence>
<reference evidence="2 3" key="1">
    <citation type="journal article" date="2020" name="Nat. Commun.">
        <title>Genome of Tripterygium wilfordii and identification of cytochrome P450 involved in triptolide biosynthesis.</title>
        <authorList>
            <person name="Tu L."/>
            <person name="Su P."/>
            <person name="Zhang Z."/>
            <person name="Gao L."/>
            <person name="Wang J."/>
            <person name="Hu T."/>
            <person name="Zhou J."/>
            <person name="Zhang Y."/>
            <person name="Zhao Y."/>
            <person name="Liu Y."/>
            <person name="Song Y."/>
            <person name="Tong Y."/>
            <person name="Lu Y."/>
            <person name="Yang J."/>
            <person name="Xu C."/>
            <person name="Jia M."/>
            <person name="Peters R.J."/>
            <person name="Huang L."/>
            <person name="Gao W."/>
        </authorList>
    </citation>
    <scope>NUCLEOTIDE SEQUENCE [LARGE SCALE GENOMIC DNA]</scope>
    <source>
        <strain evidence="3">cv. XIE 37</strain>
        <tissue evidence="2">Leaf</tissue>
    </source>
</reference>
<accession>A0A7J7CT88</accession>
<comment type="caution">
    <text evidence="2">The sequence shown here is derived from an EMBL/GenBank/DDBJ whole genome shotgun (WGS) entry which is preliminary data.</text>
</comment>
<dbReference type="PANTHER" id="PTHR36310">
    <property type="entry name" value="CYCLIN-DEPENDENT PROTEIN KINASE INHIBITOR SMR11"/>
    <property type="match status" value="1"/>
</dbReference>
<keyword evidence="3" id="KW-1185">Reference proteome</keyword>
<dbReference type="OrthoDB" id="777328at2759"/>
<evidence type="ECO:0000313" key="3">
    <source>
        <dbReference type="Proteomes" id="UP000593562"/>
    </source>
</evidence>
<dbReference type="InterPro" id="IPR038971">
    <property type="entry name" value="SMR11/SMR16"/>
</dbReference>
<dbReference type="InParanoid" id="A0A7J7CT88"/>
<dbReference type="AlphaFoldDB" id="A0A7J7CT88"/>
<proteinExistence type="predicted"/>
<evidence type="ECO:0000256" key="1">
    <source>
        <dbReference type="SAM" id="MobiDB-lite"/>
    </source>
</evidence>
<feature type="compositionally biased region" description="Basic and acidic residues" evidence="1">
    <location>
        <begin position="8"/>
        <end position="26"/>
    </location>
</feature>
<feature type="region of interest" description="Disordered" evidence="1">
    <location>
        <begin position="84"/>
        <end position="103"/>
    </location>
</feature>
<evidence type="ECO:0000313" key="2">
    <source>
        <dbReference type="EMBL" id="KAF5737317.1"/>
    </source>
</evidence>